<gene>
    <name evidence="2" type="ORF">ACHAWU_005667</name>
</gene>
<comment type="caution">
    <text evidence="2">The sequence shown here is derived from an EMBL/GenBank/DDBJ whole genome shotgun (WGS) entry which is preliminary data.</text>
</comment>
<dbReference type="PANTHER" id="PTHR10334">
    <property type="entry name" value="CYSTEINE-RICH SECRETORY PROTEIN-RELATED"/>
    <property type="match status" value="1"/>
</dbReference>
<dbReference type="AlphaFoldDB" id="A0ABD3N0M2"/>
<feature type="domain" description="SCP" evidence="1">
    <location>
        <begin position="434"/>
        <end position="583"/>
    </location>
</feature>
<evidence type="ECO:0000313" key="3">
    <source>
        <dbReference type="Proteomes" id="UP001530293"/>
    </source>
</evidence>
<proteinExistence type="predicted"/>
<dbReference type="EMBL" id="JALLBG020000087">
    <property type="protein sequence ID" value="KAL3766275.1"/>
    <property type="molecule type" value="Genomic_DNA"/>
</dbReference>
<dbReference type="InterPro" id="IPR014044">
    <property type="entry name" value="CAP_dom"/>
</dbReference>
<dbReference type="SUPFAM" id="SSF55797">
    <property type="entry name" value="PR-1-like"/>
    <property type="match status" value="1"/>
</dbReference>
<accession>A0ABD3N0M2</accession>
<evidence type="ECO:0000313" key="2">
    <source>
        <dbReference type="EMBL" id="KAL3766275.1"/>
    </source>
</evidence>
<dbReference type="InterPro" id="IPR035940">
    <property type="entry name" value="CAP_sf"/>
</dbReference>
<dbReference type="InterPro" id="IPR001283">
    <property type="entry name" value="CRISP-related"/>
</dbReference>
<evidence type="ECO:0000259" key="1">
    <source>
        <dbReference type="SMART" id="SM00198"/>
    </source>
</evidence>
<reference evidence="2 3" key="1">
    <citation type="submission" date="2024-10" db="EMBL/GenBank/DDBJ databases">
        <title>Updated reference genomes for cyclostephanoid diatoms.</title>
        <authorList>
            <person name="Roberts W.R."/>
            <person name="Alverson A.J."/>
        </authorList>
    </citation>
    <scope>NUCLEOTIDE SEQUENCE [LARGE SCALE GENOMIC DNA]</scope>
    <source>
        <strain evidence="2 3">AJA232-27</strain>
    </source>
</reference>
<dbReference type="SMART" id="SM00198">
    <property type="entry name" value="SCP"/>
    <property type="match status" value="1"/>
</dbReference>
<dbReference type="Gene3D" id="3.40.33.10">
    <property type="entry name" value="CAP"/>
    <property type="match status" value="1"/>
</dbReference>
<keyword evidence="3" id="KW-1185">Reference proteome</keyword>
<protein>
    <recommendedName>
        <fullName evidence="1">SCP domain-containing protein</fullName>
    </recommendedName>
</protein>
<dbReference type="Pfam" id="PF00188">
    <property type="entry name" value="CAP"/>
    <property type="match status" value="1"/>
</dbReference>
<organism evidence="2 3">
    <name type="scientific">Discostella pseudostelligera</name>
    <dbReference type="NCBI Taxonomy" id="259834"/>
    <lineage>
        <taxon>Eukaryota</taxon>
        <taxon>Sar</taxon>
        <taxon>Stramenopiles</taxon>
        <taxon>Ochrophyta</taxon>
        <taxon>Bacillariophyta</taxon>
        <taxon>Coscinodiscophyceae</taxon>
        <taxon>Thalassiosirophycidae</taxon>
        <taxon>Stephanodiscales</taxon>
        <taxon>Stephanodiscaceae</taxon>
        <taxon>Discostella</taxon>
    </lineage>
</organism>
<sequence length="616" mass="67984">MKSAALFTMAAATYYSTSSASAGAISLRRSEGNGIEEVGDQIEFFVEEEVLVDRHRLLADAVSTTTNESDIDTAQRVMEESVSAAQESAAVAEEYANVDIVGNVIDDPISNTGLYYWDEDDIPINKEYAPDPNSILLEGSDLLGGSESSTSYTTLEEYDHRHATSTTCSSNEGSVMVVLKTDHYGYETSWKILDGSNYAVAKGPPSNTRYADDMNYSGRWCLPSGTYKVVVNDKSGDGMCKGDPDVYGCGFFKVYLNGEQSGQIVSVKDGWSNKVFTLNVAPVSSRIDGTTSSSGGSSSSSGSDNWCTKVKSVMKVPQGTCTLPSGARGHRVRVTTKVDKYGEETSWKITKSNGSVVMKMGAIVPANSVKAIEDCLPPGDYNLSFSDLDGVCCKNGQGYYNLIVDGQEVLEGGAFISSINHDFKLGYDWIDDMTERDCEWWWAHDYRRRDWHTRCYNGQYCNKSYRHLRWNASLKADAIDYANRLLSTCNEEGIHHDASSYGENLAKNKGSGAWGQLYPADRITKRFVDNEEFWGWNDNAHLTQSMWYASRYIGCGESVKTMSNGETCRFQVCRYSKPGNCVMESYSASVGNNWMKPMMMDDSPCKPLCPESGCHL</sequence>
<name>A0ABD3N0M2_9STRA</name>
<dbReference type="Proteomes" id="UP001530293">
    <property type="component" value="Unassembled WGS sequence"/>
</dbReference>